<dbReference type="InterPro" id="IPR003594">
    <property type="entry name" value="HATPase_dom"/>
</dbReference>
<keyword evidence="4" id="KW-0547">Nucleotide-binding</keyword>
<feature type="region of interest" description="Disordered" evidence="2">
    <location>
        <begin position="1"/>
        <end position="21"/>
    </location>
</feature>
<sequence length="165" mass="17484">MKSEIPLDDGEPRAHTALLSSTPKGAAIGRRIARQELTSWKLNSLCPEAFHSALLIVGELAANASTHGRTPGRGFELNLALTSVRRSRTTVLRIELSDCRGDRRPVLPTSACSADAQSGRGLTLVDALADRWGTLPRHPNGKTVWAELDLPDAESAPGSAGDVAA</sequence>
<evidence type="ECO:0000256" key="1">
    <source>
        <dbReference type="ARBA" id="ARBA00022527"/>
    </source>
</evidence>
<evidence type="ECO:0000259" key="3">
    <source>
        <dbReference type="Pfam" id="PF13581"/>
    </source>
</evidence>
<feature type="domain" description="Histidine kinase/HSP90-like ATPase" evidence="3">
    <location>
        <begin position="33"/>
        <end position="146"/>
    </location>
</feature>
<evidence type="ECO:0000313" key="5">
    <source>
        <dbReference type="Proteomes" id="UP001595975"/>
    </source>
</evidence>
<reference evidence="5" key="1">
    <citation type="journal article" date="2019" name="Int. J. Syst. Evol. Microbiol.">
        <title>The Global Catalogue of Microorganisms (GCM) 10K type strain sequencing project: providing services to taxonomists for standard genome sequencing and annotation.</title>
        <authorList>
            <consortium name="The Broad Institute Genomics Platform"/>
            <consortium name="The Broad Institute Genome Sequencing Center for Infectious Disease"/>
            <person name="Wu L."/>
            <person name="Ma J."/>
        </authorList>
    </citation>
    <scope>NUCLEOTIDE SEQUENCE [LARGE SCALE GENOMIC DNA]</scope>
    <source>
        <strain evidence="5">CGMCC 4.1437</strain>
    </source>
</reference>
<dbReference type="EMBL" id="JBHSOF010000003">
    <property type="protein sequence ID" value="MFC5662312.1"/>
    <property type="molecule type" value="Genomic_DNA"/>
</dbReference>
<evidence type="ECO:0000313" key="4">
    <source>
        <dbReference type="EMBL" id="MFC5662312.1"/>
    </source>
</evidence>
<keyword evidence="5" id="KW-1185">Reference proteome</keyword>
<dbReference type="PANTHER" id="PTHR35526:SF3">
    <property type="entry name" value="ANTI-SIGMA-F FACTOR RSBW"/>
    <property type="match status" value="1"/>
</dbReference>
<gene>
    <name evidence="4" type="ORF">ACFP3U_04880</name>
</gene>
<comment type="caution">
    <text evidence="4">The sequence shown here is derived from an EMBL/GenBank/DDBJ whole genome shotgun (WGS) entry which is preliminary data.</text>
</comment>
<organism evidence="4 5">
    <name type="scientific">Kitasatospora misakiensis</name>
    <dbReference type="NCBI Taxonomy" id="67330"/>
    <lineage>
        <taxon>Bacteria</taxon>
        <taxon>Bacillati</taxon>
        <taxon>Actinomycetota</taxon>
        <taxon>Actinomycetes</taxon>
        <taxon>Kitasatosporales</taxon>
        <taxon>Streptomycetaceae</taxon>
        <taxon>Kitasatospora</taxon>
    </lineage>
</organism>
<dbReference type="InterPro" id="IPR050267">
    <property type="entry name" value="Anti-sigma-factor_SerPK"/>
</dbReference>
<dbReference type="CDD" id="cd16936">
    <property type="entry name" value="HATPase_RsbW-like"/>
    <property type="match status" value="1"/>
</dbReference>
<keyword evidence="1" id="KW-0723">Serine/threonine-protein kinase</keyword>
<dbReference type="GO" id="GO:0005524">
    <property type="term" value="F:ATP binding"/>
    <property type="evidence" value="ECO:0007669"/>
    <property type="project" value="UniProtKB-KW"/>
</dbReference>
<name>A0ABW0WXM4_9ACTN</name>
<proteinExistence type="predicted"/>
<dbReference type="Pfam" id="PF13581">
    <property type="entry name" value="HATPase_c_2"/>
    <property type="match status" value="1"/>
</dbReference>
<evidence type="ECO:0000256" key="2">
    <source>
        <dbReference type="SAM" id="MobiDB-lite"/>
    </source>
</evidence>
<dbReference type="PANTHER" id="PTHR35526">
    <property type="entry name" value="ANTI-SIGMA-F FACTOR RSBW-RELATED"/>
    <property type="match status" value="1"/>
</dbReference>
<protein>
    <submittedName>
        <fullName evidence="4">ATP-binding protein</fullName>
    </submittedName>
</protein>
<keyword evidence="1" id="KW-0808">Transferase</keyword>
<accession>A0ABW0WXM4</accession>
<keyword evidence="1" id="KW-0418">Kinase</keyword>
<dbReference type="Gene3D" id="3.30.565.10">
    <property type="entry name" value="Histidine kinase-like ATPase, C-terminal domain"/>
    <property type="match status" value="1"/>
</dbReference>
<dbReference type="InterPro" id="IPR036890">
    <property type="entry name" value="HATPase_C_sf"/>
</dbReference>
<keyword evidence="4" id="KW-0067">ATP-binding</keyword>
<dbReference type="Proteomes" id="UP001595975">
    <property type="component" value="Unassembled WGS sequence"/>
</dbReference>
<feature type="compositionally biased region" description="Basic and acidic residues" evidence="2">
    <location>
        <begin position="1"/>
        <end position="14"/>
    </location>
</feature>
<dbReference type="RefSeq" id="WP_380223908.1">
    <property type="nucleotide sequence ID" value="NZ_JBHSOF010000003.1"/>
</dbReference>